<name>A0ABZ0WT27_9BURK</name>
<dbReference type="SUPFAM" id="SSF46626">
    <property type="entry name" value="Cytochrome c"/>
    <property type="match status" value="3"/>
</dbReference>
<proteinExistence type="predicted"/>
<evidence type="ECO:0000256" key="5">
    <source>
        <dbReference type="SAM" id="MobiDB-lite"/>
    </source>
</evidence>
<dbReference type="PROSITE" id="PS51007">
    <property type="entry name" value="CYTC"/>
    <property type="match status" value="3"/>
</dbReference>
<dbReference type="Pfam" id="PF00034">
    <property type="entry name" value="Cytochrom_C"/>
    <property type="match status" value="2"/>
</dbReference>
<evidence type="ECO:0000256" key="4">
    <source>
        <dbReference type="PROSITE-ProRule" id="PRU00433"/>
    </source>
</evidence>
<dbReference type="EMBL" id="CP139965">
    <property type="protein sequence ID" value="WQD80527.1"/>
    <property type="molecule type" value="Genomic_DNA"/>
</dbReference>
<keyword evidence="3 4" id="KW-0408">Iron</keyword>
<sequence>MVAAPLVMSCLLPVGLAVMPSAVRADSASLPPTGEAQVAPGSASSSGPGQSAVDRATRAQQPPASAATGEALEGRSASSAEAGGPRAPDANLAAAASHGEAPSPLVARGAYLARAGDCVACHTAKNGAPFAGGLPIGSPLGTIYSTNITPDRRTGIGTWSFDDFARLMRHGEVKAGYVVYPAMPYPSYARLTDDDLHALYAYFMTAVPPVSQPNRQNGIAWPLSMRWPLKLWRALFAPKPQPFVPPAGMSAETARGAYLVTGLGHCGSCHTPRSFTLQEKALTNQDGPVYLSGGGAIDGWIAPSLRNEHGGGLANWSADELVQFLKTGKTARTAAFGAMNDVIVDSMQYMNDADLHAIAAYLKSLGPYDGKAPAFAYDAHLAKALYEGQAASPGARLYLDRCAACHSSNGKGYGKAFPALAGNPILQTSNPTSAIHIVLSGGAQPGTRAAPSALTMAPYASLLDDAQVAEVVSFIQTSWGNRGGPATAEQVARMRKNAEPVEPTGFPAPMQRELRRADPGQGSGSYSSGVGAGE</sequence>
<keyword evidence="6" id="KW-0732">Signal</keyword>
<dbReference type="InterPro" id="IPR051459">
    <property type="entry name" value="Cytochrome_c-type_DH"/>
</dbReference>
<gene>
    <name evidence="8" type="ORF">U0042_13070</name>
</gene>
<dbReference type="RefSeq" id="WP_232833384.1">
    <property type="nucleotide sequence ID" value="NZ_CP139965.1"/>
</dbReference>
<dbReference type="Gene3D" id="1.10.760.10">
    <property type="entry name" value="Cytochrome c-like domain"/>
    <property type="match status" value="3"/>
</dbReference>
<dbReference type="Proteomes" id="UP001325479">
    <property type="component" value="Chromosome"/>
</dbReference>
<feature type="compositionally biased region" description="Low complexity" evidence="5">
    <location>
        <begin position="524"/>
        <end position="534"/>
    </location>
</feature>
<accession>A0ABZ0WT27</accession>
<feature type="domain" description="Cytochrome c" evidence="7">
    <location>
        <begin position="389"/>
        <end position="479"/>
    </location>
</feature>
<feature type="compositionally biased region" description="Low complexity" evidence="5">
    <location>
        <begin position="36"/>
        <end position="53"/>
    </location>
</feature>
<feature type="signal peptide" evidence="6">
    <location>
        <begin position="1"/>
        <end position="25"/>
    </location>
</feature>
<feature type="region of interest" description="Disordered" evidence="5">
    <location>
        <begin position="28"/>
        <end position="96"/>
    </location>
</feature>
<evidence type="ECO:0000313" key="9">
    <source>
        <dbReference type="Proteomes" id="UP001325479"/>
    </source>
</evidence>
<evidence type="ECO:0000259" key="7">
    <source>
        <dbReference type="PROSITE" id="PS51007"/>
    </source>
</evidence>
<dbReference type="PANTHER" id="PTHR35008:SF8">
    <property type="entry name" value="ALCOHOL DEHYDROGENASE CYTOCHROME C SUBUNIT"/>
    <property type="match status" value="1"/>
</dbReference>
<keyword evidence="2 4" id="KW-0479">Metal-binding</keyword>
<dbReference type="InterPro" id="IPR009056">
    <property type="entry name" value="Cyt_c-like_dom"/>
</dbReference>
<evidence type="ECO:0000256" key="3">
    <source>
        <dbReference type="ARBA" id="ARBA00023004"/>
    </source>
</evidence>
<reference evidence="8 9" key="1">
    <citation type="submission" date="2023-12" db="EMBL/GenBank/DDBJ databases">
        <title>Genome sequencing and assembly of bacterial species from a model synthetic community.</title>
        <authorList>
            <person name="Hogle S.L."/>
        </authorList>
    </citation>
    <scope>NUCLEOTIDE SEQUENCE [LARGE SCALE GENOMIC DNA]</scope>
    <source>
        <strain evidence="8 9">HAMBI 2494</strain>
    </source>
</reference>
<feature type="compositionally biased region" description="Low complexity" evidence="5">
    <location>
        <begin position="87"/>
        <end position="96"/>
    </location>
</feature>
<feature type="domain" description="Cytochrome c" evidence="7">
    <location>
        <begin position="104"/>
        <end position="207"/>
    </location>
</feature>
<feature type="domain" description="Cytochrome c" evidence="7">
    <location>
        <begin position="251"/>
        <end position="366"/>
    </location>
</feature>
<dbReference type="InterPro" id="IPR036909">
    <property type="entry name" value="Cyt_c-like_dom_sf"/>
</dbReference>
<organism evidence="8 9">
    <name type="scientific">Paraburkholderia kururiensis</name>
    <dbReference type="NCBI Taxonomy" id="984307"/>
    <lineage>
        <taxon>Bacteria</taxon>
        <taxon>Pseudomonadati</taxon>
        <taxon>Pseudomonadota</taxon>
        <taxon>Betaproteobacteria</taxon>
        <taxon>Burkholderiales</taxon>
        <taxon>Burkholderiaceae</taxon>
        <taxon>Paraburkholderia</taxon>
    </lineage>
</organism>
<protein>
    <submittedName>
        <fullName evidence="8">Cytochrome c</fullName>
    </submittedName>
</protein>
<dbReference type="PANTHER" id="PTHR35008">
    <property type="entry name" value="BLL4482 PROTEIN-RELATED"/>
    <property type="match status" value="1"/>
</dbReference>
<evidence type="ECO:0000256" key="2">
    <source>
        <dbReference type="ARBA" id="ARBA00022723"/>
    </source>
</evidence>
<evidence type="ECO:0000256" key="1">
    <source>
        <dbReference type="ARBA" id="ARBA00022617"/>
    </source>
</evidence>
<feature type="region of interest" description="Disordered" evidence="5">
    <location>
        <begin position="496"/>
        <end position="534"/>
    </location>
</feature>
<keyword evidence="9" id="KW-1185">Reference proteome</keyword>
<evidence type="ECO:0000313" key="8">
    <source>
        <dbReference type="EMBL" id="WQD80527.1"/>
    </source>
</evidence>
<feature type="chain" id="PRO_5045702458" evidence="6">
    <location>
        <begin position="26"/>
        <end position="534"/>
    </location>
</feature>
<keyword evidence="1 4" id="KW-0349">Heme</keyword>
<evidence type="ECO:0000256" key="6">
    <source>
        <dbReference type="SAM" id="SignalP"/>
    </source>
</evidence>